<dbReference type="InterPro" id="IPR036034">
    <property type="entry name" value="PDZ_sf"/>
</dbReference>
<evidence type="ECO:0000256" key="6">
    <source>
        <dbReference type="SAM" id="SignalP"/>
    </source>
</evidence>
<keyword evidence="4 5" id="KW-0720">Serine protease</keyword>
<dbReference type="Pfam" id="PF11818">
    <property type="entry name" value="DUF3340"/>
    <property type="match status" value="1"/>
</dbReference>
<dbReference type="RefSeq" id="WP_219936036.1">
    <property type="nucleotide sequence ID" value="NZ_JAGFNY010000001.1"/>
</dbReference>
<comment type="similarity">
    <text evidence="1 5">Belongs to the peptidase S41A family.</text>
</comment>
<keyword evidence="6" id="KW-0732">Signal</keyword>
<keyword evidence="3 5" id="KW-0378">Hydrolase</keyword>
<dbReference type="InterPro" id="IPR001478">
    <property type="entry name" value="PDZ"/>
</dbReference>
<dbReference type="PANTHER" id="PTHR32060">
    <property type="entry name" value="TAIL-SPECIFIC PROTEASE"/>
    <property type="match status" value="1"/>
</dbReference>
<proteinExistence type="inferred from homology"/>
<gene>
    <name evidence="8" type="ORF">J5V48_01040</name>
</gene>
<dbReference type="Gene3D" id="3.30.750.44">
    <property type="match status" value="1"/>
</dbReference>
<keyword evidence="9" id="KW-1185">Reference proteome</keyword>
<dbReference type="SUPFAM" id="SSF52096">
    <property type="entry name" value="ClpP/crotonase"/>
    <property type="match status" value="1"/>
</dbReference>
<feature type="domain" description="PDZ" evidence="7">
    <location>
        <begin position="248"/>
        <end position="308"/>
    </location>
</feature>
<feature type="signal peptide" evidence="6">
    <location>
        <begin position="1"/>
        <end position="22"/>
    </location>
</feature>
<dbReference type="SMART" id="SM00245">
    <property type="entry name" value="TSPc"/>
    <property type="match status" value="1"/>
</dbReference>
<evidence type="ECO:0000256" key="2">
    <source>
        <dbReference type="ARBA" id="ARBA00022670"/>
    </source>
</evidence>
<dbReference type="NCBIfam" id="TIGR00225">
    <property type="entry name" value="prc"/>
    <property type="match status" value="1"/>
</dbReference>
<evidence type="ECO:0000256" key="3">
    <source>
        <dbReference type="ARBA" id="ARBA00022801"/>
    </source>
</evidence>
<dbReference type="InterPro" id="IPR029045">
    <property type="entry name" value="ClpP/crotonase-like_dom_sf"/>
</dbReference>
<dbReference type="PANTHER" id="PTHR32060:SF22">
    <property type="entry name" value="CARBOXYL-TERMINAL-PROCESSING PEPTIDASE 3, CHLOROPLASTIC"/>
    <property type="match status" value="1"/>
</dbReference>
<dbReference type="Gene3D" id="2.30.42.10">
    <property type="match status" value="1"/>
</dbReference>
<dbReference type="EMBL" id="JAGFNY010000001">
    <property type="protein sequence ID" value="MBW7569480.1"/>
    <property type="molecule type" value="Genomic_DNA"/>
</dbReference>
<dbReference type="SUPFAM" id="SSF50156">
    <property type="entry name" value="PDZ domain-like"/>
    <property type="match status" value="1"/>
</dbReference>
<evidence type="ECO:0000256" key="4">
    <source>
        <dbReference type="ARBA" id="ARBA00022825"/>
    </source>
</evidence>
<evidence type="ECO:0000256" key="1">
    <source>
        <dbReference type="ARBA" id="ARBA00009179"/>
    </source>
</evidence>
<protein>
    <submittedName>
        <fullName evidence="8">Carboxy terminal-processing peptidase</fullName>
    </submittedName>
</protein>
<evidence type="ECO:0000259" key="7">
    <source>
        <dbReference type="PROSITE" id="PS50106"/>
    </source>
</evidence>
<evidence type="ECO:0000313" key="9">
    <source>
        <dbReference type="Proteomes" id="UP000731465"/>
    </source>
</evidence>
<comment type="caution">
    <text evidence="8">The sequence shown here is derived from an EMBL/GenBank/DDBJ whole genome shotgun (WGS) entry which is preliminary data.</text>
</comment>
<dbReference type="Gene3D" id="3.90.226.10">
    <property type="entry name" value="2-enoyl-CoA Hydratase, Chain A, domain 1"/>
    <property type="match status" value="1"/>
</dbReference>
<reference evidence="8 9" key="1">
    <citation type="submission" date="2021-03" db="EMBL/GenBank/DDBJ databases">
        <title>Succinivibrio sp. nov. isolated from feces of cow.</title>
        <authorList>
            <person name="Choi J.-Y."/>
        </authorList>
    </citation>
    <scope>NUCLEOTIDE SEQUENCE [LARGE SCALE GENOMIC DNA]</scope>
    <source>
        <strain evidence="8 9">AGMB01872</strain>
    </source>
</reference>
<dbReference type="InterPro" id="IPR040573">
    <property type="entry name" value="TSP_N"/>
</dbReference>
<organism evidence="8 9">
    <name type="scientific">Succinivibrio faecicola</name>
    <dbReference type="NCBI Taxonomy" id="2820300"/>
    <lineage>
        <taxon>Bacteria</taxon>
        <taxon>Pseudomonadati</taxon>
        <taxon>Pseudomonadota</taxon>
        <taxon>Gammaproteobacteria</taxon>
        <taxon>Aeromonadales</taxon>
        <taxon>Succinivibrionaceae</taxon>
        <taxon>Succinivibrio</taxon>
    </lineage>
</organism>
<dbReference type="Pfam" id="PF00595">
    <property type="entry name" value="PDZ"/>
    <property type="match status" value="1"/>
</dbReference>
<sequence length="693" mass="78276">MKNILKFAVTGLVLGCCFNANAKLTVPTFEQMPVLAPEQRHSVSCLRIFNYFTRAHYKVVTTDNAFTKKVIDRFVTYLDYNHSLYTKKEIDEIYANAPSILQGLEKCYLDYPYAVYNENIKKRYTKYKYMLSLLDKGINLNTDKSIEIDRTKAEFAKDEQELKSLWEKELINDYEVQLLNGKSKETALKRIKNRYIAAMNRVAQVSSEDVFSIFENSFATAIDPHTNYFGPVESENFNDDINLSLEGIGAVLSQEDEFTVIESILPGSPAEKSKKLKPKDRIVGVKQDNGKSDDIIGWRLTEVVKKIKGKKGTKVILEIERGDGATSKTFNVELVRDKIRLQDKEAKSKVYDSYDGKKIGVITISSFYTDLHQNVLREINKLTNQDVDAIVVDLRNNGGGLLPEGIFTTGLFIKSGPVVLVRDVNAEQTTYDDTDSAMQYKGPLVVLINRLSASASEIMAAALQDYGRALIVGDNSYGKGTVQQSRPLTRIYDLKDSHFGSIHYTIAKFYRINGGSTQLRGVTPDITLPTLIDVTEFGEKSEPNALEWDSIKPSEYDRYISAANITNIVKELEKKHNQRIAADPVFNVIKSEQERYAKLKAKKVLSINYDKRLKLFKEDEAVNLANTNTRLKAMGKDPVKNVKDIPDDFVFDDPLLKACVNIASDFSAIVKEQNIDLSAQDSTPILLKYRNEE</sequence>
<dbReference type="InterPro" id="IPR005151">
    <property type="entry name" value="Tail-specific_protease"/>
</dbReference>
<keyword evidence="2 5" id="KW-0645">Protease</keyword>
<dbReference type="CDD" id="cd07560">
    <property type="entry name" value="Peptidase_S41_CPP"/>
    <property type="match status" value="1"/>
</dbReference>
<dbReference type="Pfam" id="PF17804">
    <property type="entry name" value="TSP_NTD"/>
    <property type="match status" value="1"/>
</dbReference>
<dbReference type="Pfam" id="PF03572">
    <property type="entry name" value="Peptidase_S41"/>
    <property type="match status" value="1"/>
</dbReference>
<feature type="chain" id="PRO_5045914717" evidence="6">
    <location>
        <begin position="23"/>
        <end position="693"/>
    </location>
</feature>
<evidence type="ECO:0000256" key="5">
    <source>
        <dbReference type="RuleBase" id="RU004404"/>
    </source>
</evidence>
<dbReference type="InterPro" id="IPR020992">
    <property type="entry name" value="Tail_Prtase_C"/>
</dbReference>
<dbReference type="PROSITE" id="PS50106">
    <property type="entry name" value="PDZ"/>
    <property type="match status" value="1"/>
</dbReference>
<evidence type="ECO:0000313" key="8">
    <source>
        <dbReference type="EMBL" id="MBW7569480.1"/>
    </source>
</evidence>
<dbReference type="InterPro" id="IPR004447">
    <property type="entry name" value="Peptidase_S41A"/>
</dbReference>
<accession>A0ABS7DF39</accession>
<dbReference type="SMART" id="SM00228">
    <property type="entry name" value="PDZ"/>
    <property type="match status" value="1"/>
</dbReference>
<dbReference type="Proteomes" id="UP000731465">
    <property type="component" value="Unassembled WGS sequence"/>
</dbReference>
<name>A0ABS7DF39_9GAMM</name>